<proteinExistence type="predicted"/>
<name>A0ABQ8EIN0_BRANA</name>
<protein>
    <submittedName>
        <fullName evidence="1">Uncharacterized protein</fullName>
    </submittedName>
</protein>
<organism evidence="1 2">
    <name type="scientific">Brassica napus</name>
    <name type="common">Rape</name>
    <dbReference type="NCBI Taxonomy" id="3708"/>
    <lineage>
        <taxon>Eukaryota</taxon>
        <taxon>Viridiplantae</taxon>
        <taxon>Streptophyta</taxon>
        <taxon>Embryophyta</taxon>
        <taxon>Tracheophyta</taxon>
        <taxon>Spermatophyta</taxon>
        <taxon>Magnoliopsida</taxon>
        <taxon>eudicotyledons</taxon>
        <taxon>Gunneridae</taxon>
        <taxon>Pentapetalae</taxon>
        <taxon>rosids</taxon>
        <taxon>malvids</taxon>
        <taxon>Brassicales</taxon>
        <taxon>Brassicaceae</taxon>
        <taxon>Brassiceae</taxon>
        <taxon>Brassica</taxon>
    </lineage>
</organism>
<evidence type="ECO:0000313" key="1">
    <source>
        <dbReference type="EMBL" id="KAH0941441.1"/>
    </source>
</evidence>
<sequence length="62" mass="6810">MKRVTASSPPFCNLLCFSPVSFFGRNFRASPSCSHGLRRSDETEELVGDLSLSSSDNNHGFL</sequence>
<gene>
    <name evidence="1" type="ORF">HID58_001078</name>
</gene>
<evidence type="ECO:0000313" key="2">
    <source>
        <dbReference type="Proteomes" id="UP000824890"/>
    </source>
</evidence>
<dbReference type="Proteomes" id="UP000824890">
    <property type="component" value="Unassembled WGS sequence"/>
</dbReference>
<reference evidence="1 2" key="1">
    <citation type="submission" date="2021-05" db="EMBL/GenBank/DDBJ databases">
        <title>Genome Assembly of Synthetic Allotetraploid Brassica napus Reveals Homoeologous Exchanges between Subgenomes.</title>
        <authorList>
            <person name="Davis J.T."/>
        </authorList>
    </citation>
    <scope>NUCLEOTIDE SEQUENCE [LARGE SCALE GENOMIC DNA]</scope>
    <source>
        <strain evidence="2">cv. Da-Ae</strain>
        <tissue evidence="1">Seedling</tissue>
    </source>
</reference>
<comment type="caution">
    <text evidence="1">The sequence shown here is derived from an EMBL/GenBank/DDBJ whole genome shotgun (WGS) entry which is preliminary data.</text>
</comment>
<accession>A0ABQ8EIN0</accession>
<dbReference type="EMBL" id="JAGKQM010000001">
    <property type="protein sequence ID" value="KAH0941441.1"/>
    <property type="molecule type" value="Genomic_DNA"/>
</dbReference>
<keyword evidence="2" id="KW-1185">Reference proteome</keyword>